<gene>
    <name evidence="1" type="ORF">ERS852573_01049</name>
    <name evidence="2" type="ORF">GT565_07920</name>
</gene>
<name>A0A173SIC7_9FIRM</name>
<dbReference type="AlphaFoldDB" id="A0A173SIC7"/>
<evidence type="ECO:0000313" key="3">
    <source>
        <dbReference type="Proteomes" id="UP000095597"/>
    </source>
</evidence>
<protein>
    <submittedName>
        <fullName evidence="1">Uncharacterized protein</fullName>
    </submittedName>
</protein>
<evidence type="ECO:0000313" key="4">
    <source>
        <dbReference type="Proteomes" id="UP000446719"/>
    </source>
</evidence>
<dbReference type="RefSeq" id="WP_006426887.1">
    <property type="nucleotide sequence ID" value="NZ_CAXVIO010000004.1"/>
</dbReference>
<proteinExistence type="predicted"/>
<reference evidence="1 3" key="1">
    <citation type="submission" date="2015-09" db="EMBL/GenBank/DDBJ databases">
        <authorList>
            <consortium name="Pathogen Informatics"/>
        </authorList>
    </citation>
    <scope>NUCLEOTIDE SEQUENCE [LARGE SCALE GENOMIC DNA]</scope>
    <source>
        <strain evidence="1 3">2789STDY5834961</strain>
    </source>
</reference>
<evidence type="ECO:0000313" key="2">
    <source>
        <dbReference type="EMBL" id="MZK18036.1"/>
    </source>
</evidence>
<dbReference type="OrthoDB" id="8794104at2"/>
<sequence length="135" mass="15644">MTKEQIIGALKAAAKPYEEYYIDDEVVDAINTYSNPYELVAPILEIIADNPSVDFGMPGELVHFVEQFYKNGYEELLIASVSEKPTPHNIWMLHRCYNDINNPQRDKFAEVIRELKNEESISVEIKDAIDEFDWE</sequence>
<dbReference type="Proteomes" id="UP000446719">
    <property type="component" value="Unassembled WGS sequence"/>
</dbReference>
<dbReference type="EMBL" id="WWSB01000008">
    <property type="protein sequence ID" value="MZK18036.1"/>
    <property type="molecule type" value="Genomic_DNA"/>
</dbReference>
<dbReference type="Proteomes" id="UP000095597">
    <property type="component" value="Unassembled WGS sequence"/>
</dbReference>
<accession>A0A173SIC7</accession>
<organism evidence="1 3">
    <name type="scientific">Dorea longicatena</name>
    <dbReference type="NCBI Taxonomy" id="88431"/>
    <lineage>
        <taxon>Bacteria</taxon>
        <taxon>Bacillati</taxon>
        <taxon>Bacillota</taxon>
        <taxon>Clostridia</taxon>
        <taxon>Lachnospirales</taxon>
        <taxon>Lachnospiraceae</taxon>
        <taxon>Dorea</taxon>
    </lineage>
</organism>
<dbReference type="EMBL" id="CYXO01000004">
    <property type="protein sequence ID" value="CUM89776.1"/>
    <property type="molecule type" value="Genomic_DNA"/>
</dbReference>
<reference evidence="2 4" key="2">
    <citation type="journal article" date="2019" name="Nat. Med.">
        <title>A library of human gut bacterial isolates paired with longitudinal multiomics data enables mechanistic microbiome research.</title>
        <authorList>
            <person name="Poyet M."/>
            <person name="Groussin M."/>
            <person name="Gibbons S.M."/>
            <person name="Avila-Pacheco J."/>
            <person name="Jiang X."/>
            <person name="Kearney S.M."/>
            <person name="Perrotta A.R."/>
            <person name="Berdy B."/>
            <person name="Zhao S."/>
            <person name="Lieberman T.D."/>
            <person name="Swanson P.K."/>
            <person name="Smith M."/>
            <person name="Roesemann S."/>
            <person name="Alexander J.E."/>
            <person name="Rich S.A."/>
            <person name="Livny J."/>
            <person name="Vlamakis H."/>
            <person name="Clish C."/>
            <person name="Bullock K."/>
            <person name="Deik A."/>
            <person name="Scott J."/>
            <person name="Pierce K.A."/>
            <person name="Xavier R.J."/>
            <person name="Alm E.J."/>
        </authorList>
    </citation>
    <scope>NUCLEOTIDE SEQUENCE [LARGE SCALE GENOMIC DNA]</scope>
    <source>
        <strain evidence="2 4">BIOML-A7</strain>
    </source>
</reference>
<evidence type="ECO:0000313" key="1">
    <source>
        <dbReference type="EMBL" id="CUM89776.1"/>
    </source>
</evidence>
<dbReference type="GeneID" id="93135714"/>